<accession>A0A6G0YZB2</accession>
<organism evidence="9 10">
    <name type="scientific">Aphis craccivora</name>
    <name type="common">Cowpea aphid</name>
    <dbReference type="NCBI Taxonomy" id="307492"/>
    <lineage>
        <taxon>Eukaryota</taxon>
        <taxon>Metazoa</taxon>
        <taxon>Ecdysozoa</taxon>
        <taxon>Arthropoda</taxon>
        <taxon>Hexapoda</taxon>
        <taxon>Insecta</taxon>
        <taxon>Pterygota</taxon>
        <taxon>Neoptera</taxon>
        <taxon>Paraneoptera</taxon>
        <taxon>Hemiptera</taxon>
        <taxon>Sternorrhyncha</taxon>
        <taxon>Aphidomorpha</taxon>
        <taxon>Aphidoidea</taxon>
        <taxon>Aphididae</taxon>
        <taxon>Aphidini</taxon>
        <taxon>Aphis</taxon>
        <taxon>Aphis</taxon>
    </lineage>
</organism>
<evidence type="ECO:0000256" key="7">
    <source>
        <dbReference type="ARBA" id="ARBA00023242"/>
    </source>
</evidence>
<comment type="subcellular location">
    <subcellularLocation>
        <location evidence="2">Nucleus</location>
    </subcellularLocation>
</comment>
<evidence type="ECO:0000256" key="3">
    <source>
        <dbReference type="ARBA" id="ARBA00006958"/>
    </source>
</evidence>
<dbReference type="PANTHER" id="PTHR22930">
    <property type="match status" value="1"/>
</dbReference>
<evidence type="ECO:0000313" key="10">
    <source>
        <dbReference type="Proteomes" id="UP000478052"/>
    </source>
</evidence>
<proteinExistence type="inferred from homology"/>
<reference evidence="9 10" key="1">
    <citation type="submission" date="2019-08" db="EMBL/GenBank/DDBJ databases">
        <title>Whole genome of Aphis craccivora.</title>
        <authorList>
            <person name="Voronova N.V."/>
            <person name="Shulinski R.S."/>
            <person name="Bandarenka Y.V."/>
            <person name="Zhorov D.G."/>
            <person name="Warner D."/>
        </authorList>
    </citation>
    <scope>NUCLEOTIDE SEQUENCE [LARGE SCALE GENOMIC DNA]</scope>
    <source>
        <strain evidence="9">180601</strain>
        <tissue evidence="9">Whole Body</tissue>
    </source>
</reference>
<keyword evidence="7" id="KW-0539">Nucleus</keyword>
<comment type="similarity">
    <text evidence="3">Belongs to the HARBI1 family.</text>
</comment>
<keyword evidence="5" id="KW-0479">Metal-binding</keyword>
<evidence type="ECO:0000256" key="1">
    <source>
        <dbReference type="ARBA" id="ARBA00001968"/>
    </source>
</evidence>
<sequence>MSNEITIAMLRVVEEIIKLKRSRLSKNKKRIWTKKWIMRRNTLGASNALIQELANEDPKSYFNFFRIDETMFNIILAKVGHRLKKQDTMMRMSLTPKIKLQIALRFLATGDSYKSLQYLYRVSKSAISSVVIQGLVHIKSGTNFFNYKGTFSIVLLALVDNNYNFTCIDIGAHGSMSDGGFFNKSALKKAIEENLLDIPEDFVILGDEGFPLTTYLMKPYARRKILTKKEKIYNYRHCRARKIVENAFGILASRFRLFRRPIPLAPTTVVKITKAACSLHNFIRKSGLNQDLKLVDIEDLENGCIIPGDWRNEPESSGLAEIATANQRNCLPEAKKKEMTWLNILLTKGLFHGRTE</sequence>
<name>A0A6G0YZB2_APHCR</name>
<evidence type="ECO:0000313" key="9">
    <source>
        <dbReference type="EMBL" id="KAF0763322.1"/>
    </source>
</evidence>
<dbReference type="InterPro" id="IPR027806">
    <property type="entry name" value="HARBI1_dom"/>
</dbReference>
<evidence type="ECO:0000259" key="8">
    <source>
        <dbReference type="Pfam" id="PF13359"/>
    </source>
</evidence>
<keyword evidence="6" id="KW-0378">Hydrolase</keyword>
<evidence type="ECO:0000256" key="4">
    <source>
        <dbReference type="ARBA" id="ARBA00022722"/>
    </source>
</evidence>
<comment type="caution">
    <text evidence="9">The sequence shown here is derived from an EMBL/GenBank/DDBJ whole genome shotgun (WGS) entry which is preliminary data.</text>
</comment>
<gene>
    <name evidence="9" type="ORF">FWK35_00006250</name>
</gene>
<dbReference type="GO" id="GO:0004518">
    <property type="term" value="F:nuclease activity"/>
    <property type="evidence" value="ECO:0007669"/>
    <property type="project" value="UniProtKB-KW"/>
</dbReference>
<evidence type="ECO:0000256" key="5">
    <source>
        <dbReference type="ARBA" id="ARBA00022723"/>
    </source>
</evidence>
<feature type="domain" description="DDE Tnp4" evidence="8">
    <location>
        <begin position="140"/>
        <end position="281"/>
    </location>
</feature>
<evidence type="ECO:0000256" key="6">
    <source>
        <dbReference type="ARBA" id="ARBA00022801"/>
    </source>
</evidence>
<protein>
    <submittedName>
        <fullName evidence="9">Putative nuclease HARBI1</fullName>
    </submittedName>
</protein>
<dbReference type="GO" id="GO:0016787">
    <property type="term" value="F:hydrolase activity"/>
    <property type="evidence" value="ECO:0007669"/>
    <property type="project" value="UniProtKB-KW"/>
</dbReference>
<keyword evidence="10" id="KW-1185">Reference proteome</keyword>
<dbReference type="GO" id="GO:0005634">
    <property type="term" value="C:nucleus"/>
    <property type="evidence" value="ECO:0007669"/>
    <property type="project" value="UniProtKB-SubCell"/>
</dbReference>
<comment type="cofactor">
    <cofactor evidence="1">
        <name>a divalent metal cation</name>
        <dbReference type="ChEBI" id="CHEBI:60240"/>
    </cofactor>
</comment>
<evidence type="ECO:0000256" key="2">
    <source>
        <dbReference type="ARBA" id="ARBA00004123"/>
    </source>
</evidence>
<dbReference type="AlphaFoldDB" id="A0A6G0YZB2"/>
<dbReference type="Pfam" id="PF13359">
    <property type="entry name" value="DDE_Tnp_4"/>
    <property type="match status" value="1"/>
</dbReference>
<dbReference type="PANTHER" id="PTHR22930:SF269">
    <property type="entry name" value="NUCLEASE HARBI1-LIKE PROTEIN"/>
    <property type="match status" value="1"/>
</dbReference>
<keyword evidence="4" id="KW-0540">Nuclease</keyword>
<dbReference type="GO" id="GO:0046872">
    <property type="term" value="F:metal ion binding"/>
    <property type="evidence" value="ECO:0007669"/>
    <property type="project" value="UniProtKB-KW"/>
</dbReference>
<dbReference type="InterPro" id="IPR045249">
    <property type="entry name" value="HARBI1-like"/>
</dbReference>
<dbReference type="Proteomes" id="UP000478052">
    <property type="component" value="Unassembled WGS sequence"/>
</dbReference>
<dbReference type="OrthoDB" id="1681765at2759"/>
<dbReference type="EMBL" id="VUJU01001913">
    <property type="protein sequence ID" value="KAF0763322.1"/>
    <property type="molecule type" value="Genomic_DNA"/>
</dbReference>